<name>A0A392QNB0_9FABA</name>
<organism evidence="1 2">
    <name type="scientific">Trifolium medium</name>
    <dbReference type="NCBI Taxonomy" id="97028"/>
    <lineage>
        <taxon>Eukaryota</taxon>
        <taxon>Viridiplantae</taxon>
        <taxon>Streptophyta</taxon>
        <taxon>Embryophyta</taxon>
        <taxon>Tracheophyta</taxon>
        <taxon>Spermatophyta</taxon>
        <taxon>Magnoliopsida</taxon>
        <taxon>eudicotyledons</taxon>
        <taxon>Gunneridae</taxon>
        <taxon>Pentapetalae</taxon>
        <taxon>rosids</taxon>
        <taxon>fabids</taxon>
        <taxon>Fabales</taxon>
        <taxon>Fabaceae</taxon>
        <taxon>Papilionoideae</taxon>
        <taxon>50 kb inversion clade</taxon>
        <taxon>NPAAA clade</taxon>
        <taxon>Hologalegina</taxon>
        <taxon>IRL clade</taxon>
        <taxon>Trifolieae</taxon>
        <taxon>Trifolium</taxon>
    </lineage>
</organism>
<protein>
    <submittedName>
        <fullName evidence="1">Uncharacterized protein</fullName>
    </submittedName>
</protein>
<keyword evidence="2" id="KW-1185">Reference proteome</keyword>
<sequence>MKLKKMILEEGHGSGLSIHPGKSKIEHQKPSGLLQLMFIPEWKLTKSAHFIAFKTGTLIEIQDSHRDFGRVFKKLLEPS</sequence>
<dbReference type="EMBL" id="LXQA010147228">
    <property type="protein sequence ID" value="MCI25439.1"/>
    <property type="molecule type" value="Genomic_DNA"/>
</dbReference>
<proteinExistence type="predicted"/>
<evidence type="ECO:0000313" key="1">
    <source>
        <dbReference type="EMBL" id="MCI25439.1"/>
    </source>
</evidence>
<reference evidence="1 2" key="1">
    <citation type="journal article" date="2018" name="Front. Plant Sci.">
        <title>Red Clover (Trifolium pratense) and Zigzag Clover (T. medium) - A Picture of Genomic Similarities and Differences.</title>
        <authorList>
            <person name="Dluhosova J."/>
            <person name="Istvanek J."/>
            <person name="Nedelnik J."/>
            <person name="Repkova J."/>
        </authorList>
    </citation>
    <scope>NUCLEOTIDE SEQUENCE [LARGE SCALE GENOMIC DNA]</scope>
    <source>
        <strain evidence="2">cv. 10/8</strain>
        <tissue evidence="1">Leaf</tissue>
    </source>
</reference>
<comment type="caution">
    <text evidence="1">The sequence shown here is derived from an EMBL/GenBank/DDBJ whole genome shotgun (WGS) entry which is preliminary data.</text>
</comment>
<dbReference type="AlphaFoldDB" id="A0A392QNB0"/>
<accession>A0A392QNB0</accession>
<dbReference type="Proteomes" id="UP000265520">
    <property type="component" value="Unassembled WGS sequence"/>
</dbReference>
<evidence type="ECO:0000313" key="2">
    <source>
        <dbReference type="Proteomes" id="UP000265520"/>
    </source>
</evidence>